<evidence type="ECO:0000313" key="3">
    <source>
        <dbReference type="Proteomes" id="UP000813444"/>
    </source>
</evidence>
<dbReference type="EMBL" id="JAGPNK010000013">
    <property type="protein sequence ID" value="KAH7309811.1"/>
    <property type="molecule type" value="Genomic_DNA"/>
</dbReference>
<evidence type="ECO:0000259" key="1">
    <source>
        <dbReference type="PROSITE" id="PS50280"/>
    </source>
</evidence>
<sequence>MEDIEHLLEWAQTEGVTLDGITPNYLTGRGIGLVAKRQLKPDEVVLKVPLKHLRTLGNTPSEITKALHGASVHAILAVSLCLETSPHFDAWRAVLPSRQDLTSSMPICWPEPLQKLLPPTAQALLAAQQVKFNKDWARVAASYPDMSKADFLYSWLLVNTRCFFHTTKETEKLHRHDHMVLQPVADLLNHSPEGYCVGNFGSDFFTITTTRDHAAGEEIFIRYGTHAGDALLVEYGFSPASATNRWDETCLDRYLCPRFKAPQKAKLEEVGFWGKYMLDAETACYRTHVAIRMLVLPEDLWWAVLDGARDEDEDQALVNKELLRVLRDYEKDLLSTLAAVDKLEAGTEEMRDSLRERWLQVGDLIVKAISKLQA</sequence>
<keyword evidence="3" id="KW-1185">Reference proteome</keyword>
<dbReference type="InterPro" id="IPR001214">
    <property type="entry name" value="SET_dom"/>
</dbReference>
<accession>A0A8K0WMP9</accession>
<dbReference type="SUPFAM" id="SSF82199">
    <property type="entry name" value="SET domain"/>
    <property type="match status" value="1"/>
</dbReference>
<dbReference type="OrthoDB" id="441812at2759"/>
<gene>
    <name evidence="2" type="ORF">B0I35DRAFT_482550</name>
</gene>
<dbReference type="Pfam" id="PF00856">
    <property type="entry name" value="SET"/>
    <property type="match status" value="1"/>
</dbReference>
<organism evidence="2 3">
    <name type="scientific">Stachybotrys elegans</name>
    <dbReference type="NCBI Taxonomy" id="80388"/>
    <lineage>
        <taxon>Eukaryota</taxon>
        <taxon>Fungi</taxon>
        <taxon>Dikarya</taxon>
        <taxon>Ascomycota</taxon>
        <taxon>Pezizomycotina</taxon>
        <taxon>Sordariomycetes</taxon>
        <taxon>Hypocreomycetidae</taxon>
        <taxon>Hypocreales</taxon>
        <taxon>Stachybotryaceae</taxon>
        <taxon>Stachybotrys</taxon>
    </lineage>
</organism>
<dbReference type="PANTHER" id="PTHR13271">
    <property type="entry name" value="UNCHARACTERIZED PUTATIVE METHYLTRANSFERASE"/>
    <property type="match status" value="1"/>
</dbReference>
<dbReference type="InterPro" id="IPR046341">
    <property type="entry name" value="SET_dom_sf"/>
</dbReference>
<dbReference type="AlphaFoldDB" id="A0A8K0WMP9"/>
<protein>
    <recommendedName>
        <fullName evidence="1">SET domain-containing protein</fullName>
    </recommendedName>
</protein>
<name>A0A8K0WMP9_9HYPO</name>
<feature type="domain" description="SET" evidence="1">
    <location>
        <begin position="14"/>
        <end position="224"/>
    </location>
</feature>
<dbReference type="PROSITE" id="PS50280">
    <property type="entry name" value="SET"/>
    <property type="match status" value="1"/>
</dbReference>
<dbReference type="Proteomes" id="UP000813444">
    <property type="component" value="Unassembled WGS sequence"/>
</dbReference>
<dbReference type="InterPro" id="IPR050600">
    <property type="entry name" value="SETD3_SETD6_MTase"/>
</dbReference>
<dbReference type="GO" id="GO:0016279">
    <property type="term" value="F:protein-lysine N-methyltransferase activity"/>
    <property type="evidence" value="ECO:0007669"/>
    <property type="project" value="TreeGrafter"/>
</dbReference>
<proteinExistence type="predicted"/>
<reference evidence="2" key="1">
    <citation type="journal article" date="2021" name="Nat. Commun.">
        <title>Genetic determinants of endophytism in the Arabidopsis root mycobiome.</title>
        <authorList>
            <person name="Mesny F."/>
            <person name="Miyauchi S."/>
            <person name="Thiergart T."/>
            <person name="Pickel B."/>
            <person name="Atanasova L."/>
            <person name="Karlsson M."/>
            <person name="Huettel B."/>
            <person name="Barry K.W."/>
            <person name="Haridas S."/>
            <person name="Chen C."/>
            <person name="Bauer D."/>
            <person name="Andreopoulos W."/>
            <person name="Pangilinan J."/>
            <person name="LaButti K."/>
            <person name="Riley R."/>
            <person name="Lipzen A."/>
            <person name="Clum A."/>
            <person name="Drula E."/>
            <person name="Henrissat B."/>
            <person name="Kohler A."/>
            <person name="Grigoriev I.V."/>
            <person name="Martin F.M."/>
            <person name="Hacquard S."/>
        </authorList>
    </citation>
    <scope>NUCLEOTIDE SEQUENCE</scope>
    <source>
        <strain evidence="2">MPI-CAGE-CH-0235</strain>
    </source>
</reference>
<comment type="caution">
    <text evidence="2">The sequence shown here is derived from an EMBL/GenBank/DDBJ whole genome shotgun (WGS) entry which is preliminary data.</text>
</comment>
<evidence type="ECO:0000313" key="2">
    <source>
        <dbReference type="EMBL" id="KAH7309811.1"/>
    </source>
</evidence>
<dbReference type="PANTHER" id="PTHR13271:SF137">
    <property type="entry name" value="SET DOMAIN-CONTAINING PROTEIN"/>
    <property type="match status" value="1"/>
</dbReference>
<dbReference type="Gene3D" id="3.90.1410.10">
    <property type="entry name" value="set domain protein methyltransferase, domain 1"/>
    <property type="match status" value="1"/>
</dbReference>